<dbReference type="STRING" id="671987.R0KTS5"/>
<evidence type="ECO:0000313" key="3">
    <source>
        <dbReference type="Proteomes" id="UP000016935"/>
    </source>
</evidence>
<keyword evidence="3" id="KW-1185">Reference proteome</keyword>
<reference evidence="2 3" key="1">
    <citation type="journal article" date="2012" name="PLoS Pathog.">
        <title>Diverse lifestyles and strategies of plant pathogenesis encoded in the genomes of eighteen Dothideomycetes fungi.</title>
        <authorList>
            <person name="Ohm R.A."/>
            <person name="Feau N."/>
            <person name="Henrissat B."/>
            <person name="Schoch C.L."/>
            <person name="Horwitz B.A."/>
            <person name="Barry K.W."/>
            <person name="Condon B.J."/>
            <person name="Copeland A.C."/>
            <person name="Dhillon B."/>
            <person name="Glaser F."/>
            <person name="Hesse C.N."/>
            <person name="Kosti I."/>
            <person name="LaButti K."/>
            <person name="Lindquist E.A."/>
            <person name="Lucas S."/>
            <person name="Salamov A.A."/>
            <person name="Bradshaw R.E."/>
            <person name="Ciuffetti L."/>
            <person name="Hamelin R.C."/>
            <person name="Kema G.H.J."/>
            <person name="Lawrence C."/>
            <person name="Scott J.A."/>
            <person name="Spatafora J.W."/>
            <person name="Turgeon B.G."/>
            <person name="de Wit P.J.G.M."/>
            <person name="Zhong S."/>
            <person name="Goodwin S.B."/>
            <person name="Grigoriev I.V."/>
        </authorList>
    </citation>
    <scope>NUCLEOTIDE SEQUENCE [LARGE SCALE GENOMIC DNA]</scope>
    <source>
        <strain evidence="3">28A</strain>
    </source>
</reference>
<dbReference type="EMBL" id="KB908482">
    <property type="protein sequence ID" value="EOA91142.1"/>
    <property type="molecule type" value="Genomic_DNA"/>
</dbReference>
<sequence length="99" mass="10101">MSDSMRKGLGEQASEKITPDSQKSTTEKASENLTGAGDRIAGSLQPDDQKSAGQKLGDATRSGGDDASNKSSGVLQQAQDTLSNAGQSISDTLSGGQKK</sequence>
<dbReference type="HOGENOM" id="CLU_102617_1_0_1"/>
<reference evidence="2 3" key="2">
    <citation type="journal article" date="2013" name="PLoS Genet.">
        <title>Comparative genome structure, secondary metabolite, and effector coding capacity across Cochliobolus pathogens.</title>
        <authorList>
            <person name="Condon B.J."/>
            <person name="Leng Y."/>
            <person name="Wu D."/>
            <person name="Bushley K.E."/>
            <person name="Ohm R.A."/>
            <person name="Otillar R."/>
            <person name="Martin J."/>
            <person name="Schackwitz W."/>
            <person name="Grimwood J."/>
            <person name="MohdZainudin N."/>
            <person name="Xue C."/>
            <person name="Wang R."/>
            <person name="Manning V.A."/>
            <person name="Dhillon B."/>
            <person name="Tu Z.J."/>
            <person name="Steffenson B.J."/>
            <person name="Salamov A."/>
            <person name="Sun H."/>
            <person name="Lowry S."/>
            <person name="LaButti K."/>
            <person name="Han J."/>
            <person name="Copeland A."/>
            <person name="Lindquist E."/>
            <person name="Barry K."/>
            <person name="Schmutz J."/>
            <person name="Baker S.E."/>
            <person name="Ciuffetti L.M."/>
            <person name="Grigoriev I.V."/>
            <person name="Zhong S."/>
            <person name="Turgeon B.G."/>
        </authorList>
    </citation>
    <scope>NUCLEOTIDE SEQUENCE [LARGE SCALE GENOMIC DNA]</scope>
    <source>
        <strain evidence="3">28A</strain>
    </source>
</reference>
<dbReference type="OrthoDB" id="2348401at2759"/>
<proteinExistence type="predicted"/>
<dbReference type="AlphaFoldDB" id="R0KTS5"/>
<dbReference type="SMR" id="R0KTS5"/>
<accession>R0KTS5</accession>
<dbReference type="RefSeq" id="XP_008021774.1">
    <property type="nucleotide sequence ID" value="XM_008023583.1"/>
</dbReference>
<dbReference type="GeneID" id="19399991"/>
<dbReference type="InterPro" id="IPR007250">
    <property type="entry name" value="HSP9_HSP12"/>
</dbReference>
<evidence type="ECO:0000256" key="1">
    <source>
        <dbReference type="SAM" id="MobiDB-lite"/>
    </source>
</evidence>
<organism evidence="2 3">
    <name type="scientific">Exserohilum turcicum (strain 28A)</name>
    <name type="common">Northern leaf blight fungus</name>
    <name type="synonym">Setosphaeria turcica</name>
    <dbReference type="NCBI Taxonomy" id="671987"/>
    <lineage>
        <taxon>Eukaryota</taxon>
        <taxon>Fungi</taxon>
        <taxon>Dikarya</taxon>
        <taxon>Ascomycota</taxon>
        <taxon>Pezizomycotina</taxon>
        <taxon>Dothideomycetes</taxon>
        <taxon>Pleosporomycetidae</taxon>
        <taxon>Pleosporales</taxon>
        <taxon>Pleosporineae</taxon>
        <taxon>Pleosporaceae</taxon>
        <taxon>Exserohilum</taxon>
    </lineage>
</organism>
<dbReference type="eggNOG" id="ENOG502S44P">
    <property type="taxonomic scope" value="Eukaryota"/>
</dbReference>
<feature type="region of interest" description="Disordered" evidence="1">
    <location>
        <begin position="1"/>
        <end position="99"/>
    </location>
</feature>
<feature type="compositionally biased region" description="Basic and acidic residues" evidence="1">
    <location>
        <begin position="1"/>
        <end position="18"/>
    </location>
</feature>
<dbReference type="PIRSF" id="PIRSF002590">
    <property type="entry name" value="HSP9/HSP12_fun"/>
    <property type="match status" value="1"/>
</dbReference>
<name>R0KTS5_EXST2</name>
<dbReference type="Proteomes" id="UP000016935">
    <property type="component" value="Unassembled WGS sequence"/>
</dbReference>
<evidence type="ECO:0000313" key="2">
    <source>
        <dbReference type="EMBL" id="EOA91142.1"/>
    </source>
</evidence>
<feature type="compositionally biased region" description="Polar residues" evidence="1">
    <location>
        <begin position="69"/>
        <end position="99"/>
    </location>
</feature>
<protein>
    <submittedName>
        <fullName evidence="2">Uncharacterized protein</fullName>
    </submittedName>
</protein>
<dbReference type="Pfam" id="PF04119">
    <property type="entry name" value="HSP9_HSP12"/>
    <property type="match status" value="1"/>
</dbReference>
<gene>
    <name evidence="2" type="ORF">SETTUDRAFT_166944</name>
</gene>
<dbReference type="Gene3D" id="6.10.280.100">
    <property type="match status" value="1"/>
</dbReference>